<evidence type="ECO:0000256" key="1">
    <source>
        <dbReference type="ARBA" id="ARBA00004651"/>
    </source>
</evidence>
<dbReference type="InterPro" id="IPR044492">
    <property type="entry name" value="P_typ_ATPase_HD_dom"/>
</dbReference>
<keyword evidence="12" id="KW-0186">Copper</keyword>
<dbReference type="InterPro" id="IPR023214">
    <property type="entry name" value="HAD_sf"/>
</dbReference>
<dbReference type="PROSITE" id="PS00154">
    <property type="entry name" value="ATPASE_E1_E2"/>
    <property type="match status" value="1"/>
</dbReference>
<dbReference type="InterPro" id="IPR008250">
    <property type="entry name" value="ATPase_P-typ_transduc_dom_A_sf"/>
</dbReference>
<comment type="caution">
    <text evidence="18">The sequence shown here is derived from an EMBL/GenBank/DDBJ whole genome shotgun (WGS) entry which is preliminary data.</text>
</comment>
<feature type="transmembrane region" description="Helical" evidence="16">
    <location>
        <begin position="72"/>
        <end position="96"/>
    </location>
</feature>
<dbReference type="NCBIfam" id="TIGR01511">
    <property type="entry name" value="ATPase-IB1_Cu"/>
    <property type="match status" value="1"/>
</dbReference>
<dbReference type="Pfam" id="PF00122">
    <property type="entry name" value="E1-E2_ATPase"/>
    <property type="match status" value="1"/>
</dbReference>
<dbReference type="Gene3D" id="2.70.150.10">
    <property type="entry name" value="Calcium-transporting ATPase, cytoplasmic transduction domain A"/>
    <property type="match status" value="1"/>
</dbReference>
<accession>A0A927WVN6</accession>
<dbReference type="PRINTS" id="PR00119">
    <property type="entry name" value="CATATPASE"/>
</dbReference>
<feature type="transmembrane region" description="Helical" evidence="16">
    <location>
        <begin position="42"/>
        <end position="66"/>
    </location>
</feature>
<dbReference type="InterPro" id="IPR051014">
    <property type="entry name" value="Cation_Transport_ATPase_IB"/>
</dbReference>
<feature type="domain" description="P-type ATPase A" evidence="17">
    <location>
        <begin position="121"/>
        <end position="221"/>
    </location>
</feature>
<dbReference type="GO" id="GO:0008551">
    <property type="term" value="F:P-type cadmium transporter activity"/>
    <property type="evidence" value="ECO:0007669"/>
    <property type="project" value="UniProtKB-EC"/>
</dbReference>
<comment type="subcellular location">
    <subcellularLocation>
        <location evidence="1">Cell membrane</location>
        <topology evidence="1">Multi-pass membrane protein</topology>
    </subcellularLocation>
</comment>
<evidence type="ECO:0000256" key="12">
    <source>
        <dbReference type="ARBA" id="ARBA00023008"/>
    </source>
</evidence>
<dbReference type="SUPFAM" id="SSF81653">
    <property type="entry name" value="Calcium ATPase, transduction domain A"/>
    <property type="match status" value="1"/>
</dbReference>
<dbReference type="InterPro" id="IPR023298">
    <property type="entry name" value="ATPase_P-typ_TM_dom_sf"/>
</dbReference>
<feature type="transmembrane region" description="Helical" evidence="16">
    <location>
        <begin position="18"/>
        <end position="35"/>
    </location>
</feature>
<dbReference type="PANTHER" id="PTHR48085:SF5">
    <property type="entry name" value="CADMIUM_ZINC-TRANSPORTING ATPASE HMA4-RELATED"/>
    <property type="match status" value="1"/>
</dbReference>
<feature type="transmembrane region" description="Helical" evidence="16">
    <location>
        <begin position="599"/>
        <end position="619"/>
    </location>
</feature>
<keyword evidence="10" id="KW-1278">Translocase</keyword>
<sequence>MKMNWREVLAWHEHGRDILFLVIGGVSLLLSLLGVQPFGWDMAWAAILLCGVPIVLGAVQGLVTAFDIKADVLVSLALIASVAIGEIFAAGEVAFIMQLGALLEELTVLRARAGIASLVQMTPRMARRVQNNQEELVQAEVVRAGDILRVLPGETIPVDGVITAGSTAVNQAAITGESLPVDKGVGDEVLSSGVNQFGAFTMRAEKAGEDSSIQRMIRLVQSADASKAKIVGMADRWATWVVVIALAAAWGTYLVTGEILRAVTILVVFCPCALVLATPAAVMAAIGNATKHGFLVREGDALERLAQVSRVAFDKTGTLTEGKLRVTAVKSLGTLPEEELFRYGAAVEQSSEHPLGKAVVNSFRERELGALPQAEDFVMVPGRGAAAVVEGKTVLAGNLLYLQERQIRETEKLSALAKPCLQKGCTVIYLAAAGRAAGIIALTDTLRQESAAVIADLQETQIQAVLLTGDQPAAARQVAASTGVQDVQAGLLPEDKLSYICQKQAAKEPVCMIGDGINDAPALKTAQVGIAMGGVGSDVAVEAADIVLINDDLRELPHLMRLARQMMRTIRKNLVFAMSLNFVAILLAMTGVLNPVVGALVHNAGSVLVIVNSAFLLGWERYAEL</sequence>
<keyword evidence="4" id="KW-0104">Cadmium</keyword>
<dbReference type="InterPro" id="IPR036412">
    <property type="entry name" value="HAD-like_sf"/>
</dbReference>
<keyword evidence="7 16" id="KW-0547">Nucleotide-binding</keyword>
<dbReference type="FunFam" id="2.70.150.10:FF:000020">
    <property type="entry name" value="Copper-exporting P-type ATPase A"/>
    <property type="match status" value="1"/>
</dbReference>
<evidence type="ECO:0000256" key="7">
    <source>
        <dbReference type="ARBA" id="ARBA00022741"/>
    </source>
</evidence>
<feature type="transmembrane region" description="Helical" evidence="16">
    <location>
        <begin position="237"/>
        <end position="256"/>
    </location>
</feature>
<dbReference type="GO" id="GO:0016887">
    <property type="term" value="F:ATP hydrolysis activity"/>
    <property type="evidence" value="ECO:0007669"/>
    <property type="project" value="InterPro"/>
</dbReference>
<keyword evidence="11 16" id="KW-1133">Transmembrane helix</keyword>
<dbReference type="NCBIfam" id="TIGR01494">
    <property type="entry name" value="ATPase_P-type"/>
    <property type="match status" value="1"/>
</dbReference>
<keyword evidence="8" id="KW-0813">Transport</keyword>
<keyword evidence="6 16" id="KW-0479">Metal-binding</keyword>
<dbReference type="GO" id="GO:0046872">
    <property type="term" value="F:metal ion binding"/>
    <property type="evidence" value="ECO:0007669"/>
    <property type="project" value="UniProtKB-KW"/>
</dbReference>
<dbReference type="GO" id="GO:0005524">
    <property type="term" value="F:ATP binding"/>
    <property type="evidence" value="ECO:0007669"/>
    <property type="project" value="UniProtKB-UniRule"/>
</dbReference>
<dbReference type="Gene3D" id="3.40.1110.10">
    <property type="entry name" value="Calcium-transporting ATPase, cytoplasmic domain N"/>
    <property type="match status" value="1"/>
</dbReference>
<dbReference type="AlphaFoldDB" id="A0A927WVN6"/>
<evidence type="ECO:0000256" key="15">
    <source>
        <dbReference type="ARBA" id="ARBA00049338"/>
    </source>
</evidence>
<dbReference type="Proteomes" id="UP000761380">
    <property type="component" value="Unassembled WGS sequence"/>
</dbReference>
<dbReference type="InterPro" id="IPR018303">
    <property type="entry name" value="ATPase_P-typ_P_site"/>
</dbReference>
<evidence type="ECO:0000259" key="17">
    <source>
        <dbReference type="Pfam" id="PF00122"/>
    </source>
</evidence>
<dbReference type="NCBIfam" id="TIGR01525">
    <property type="entry name" value="ATPase-IB_hvy"/>
    <property type="match status" value="1"/>
</dbReference>
<organism evidence="18 19">
    <name type="scientific">Selenomonas ruminantium</name>
    <dbReference type="NCBI Taxonomy" id="971"/>
    <lineage>
        <taxon>Bacteria</taxon>
        <taxon>Bacillati</taxon>
        <taxon>Bacillota</taxon>
        <taxon>Negativicutes</taxon>
        <taxon>Selenomonadales</taxon>
        <taxon>Selenomonadaceae</taxon>
        <taxon>Selenomonas</taxon>
    </lineage>
</organism>
<dbReference type="PANTHER" id="PTHR48085">
    <property type="entry name" value="CADMIUM/ZINC-TRANSPORTING ATPASE HMA2-RELATED"/>
    <property type="match status" value="1"/>
</dbReference>
<evidence type="ECO:0000256" key="2">
    <source>
        <dbReference type="ARBA" id="ARBA00006024"/>
    </source>
</evidence>
<keyword evidence="9 16" id="KW-0067">ATP-binding</keyword>
<reference evidence="18" key="1">
    <citation type="submission" date="2019-04" db="EMBL/GenBank/DDBJ databases">
        <title>Evolution of Biomass-Degrading Anaerobic Consortia Revealed by Metagenomics.</title>
        <authorList>
            <person name="Peng X."/>
        </authorList>
    </citation>
    <scope>NUCLEOTIDE SEQUENCE</scope>
    <source>
        <strain evidence="18">SIG240</strain>
    </source>
</reference>
<protein>
    <recommendedName>
        <fullName evidence="14">Cd(2+)-exporting ATPase</fullName>
        <ecNumber evidence="14">7.2.2.21</ecNumber>
    </recommendedName>
</protein>
<dbReference type="InterPro" id="IPR027256">
    <property type="entry name" value="P-typ_ATPase_IB"/>
</dbReference>
<dbReference type="SFLD" id="SFLDS00003">
    <property type="entry name" value="Haloacid_Dehalogenase"/>
    <property type="match status" value="1"/>
</dbReference>
<name>A0A927WVN6_SELRU</name>
<proteinExistence type="inferred from homology"/>
<keyword evidence="5 16" id="KW-0812">Transmembrane</keyword>
<evidence type="ECO:0000256" key="14">
    <source>
        <dbReference type="ARBA" id="ARBA00039103"/>
    </source>
</evidence>
<dbReference type="GO" id="GO:0006825">
    <property type="term" value="P:copper ion transport"/>
    <property type="evidence" value="ECO:0007669"/>
    <property type="project" value="UniProtKB-KW"/>
</dbReference>
<keyword evidence="8" id="KW-0406">Ion transport</keyword>
<evidence type="ECO:0000256" key="8">
    <source>
        <dbReference type="ARBA" id="ARBA00022796"/>
    </source>
</evidence>
<keyword evidence="13 16" id="KW-0472">Membrane</keyword>
<comment type="similarity">
    <text evidence="2 16">Belongs to the cation transport ATPase (P-type) (TC 3.A.3) family. Type IB subfamily.</text>
</comment>
<feature type="transmembrane region" description="Helical" evidence="16">
    <location>
        <begin position="574"/>
        <end position="593"/>
    </location>
</feature>
<dbReference type="Gene3D" id="3.40.50.1000">
    <property type="entry name" value="HAD superfamily/HAD-like"/>
    <property type="match status" value="1"/>
</dbReference>
<dbReference type="SFLD" id="SFLDG00002">
    <property type="entry name" value="C1.7:_P-type_atpase_like"/>
    <property type="match status" value="1"/>
</dbReference>
<evidence type="ECO:0000256" key="13">
    <source>
        <dbReference type="ARBA" id="ARBA00023136"/>
    </source>
</evidence>
<evidence type="ECO:0000256" key="5">
    <source>
        <dbReference type="ARBA" id="ARBA00022692"/>
    </source>
</evidence>
<evidence type="ECO:0000313" key="19">
    <source>
        <dbReference type="Proteomes" id="UP000761380"/>
    </source>
</evidence>
<dbReference type="SUPFAM" id="SSF81665">
    <property type="entry name" value="Calcium ATPase, transmembrane domain M"/>
    <property type="match status" value="1"/>
</dbReference>
<evidence type="ECO:0000256" key="4">
    <source>
        <dbReference type="ARBA" id="ARBA00022539"/>
    </source>
</evidence>
<keyword evidence="3 16" id="KW-1003">Cell membrane</keyword>
<dbReference type="SFLD" id="SFLDF00027">
    <property type="entry name" value="p-type_atpase"/>
    <property type="match status" value="1"/>
</dbReference>
<evidence type="ECO:0000256" key="9">
    <source>
        <dbReference type="ARBA" id="ARBA00022840"/>
    </source>
</evidence>
<dbReference type="InterPro" id="IPR023299">
    <property type="entry name" value="ATPase_P-typ_cyto_dom_N"/>
</dbReference>
<evidence type="ECO:0000256" key="11">
    <source>
        <dbReference type="ARBA" id="ARBA00022989"/>
    </source>
</evidence>
<evidence type="ECO:0000256" key="3">
    <source>
        <dbReference type="ARBA" id="ARBA00022475"/>
    </source>
</evidence>
<dbReference type="CDD" id="cd02079">
    <property type="entry name" value="P-type_ATPase_HM"/>
    <property type="match status" value="1"/>
</dbReference>
<dbReference type="Pfam" id="PF00702">
    <property type="entry name" value="Hydrolase"/>
    <property type="match status" value="1"/>
</dbReference>
<gene>
    <name evidence="18" type="ORF">E7201_10590</name>
</gene>
<dbReference type="GO" id="GO:0005886">
    <property type="term" value="C:plasma membrane"/>
    <property type="evidence" value="ECO:0007669"/>
    <property type="project" value="UniProtKB-SubCell"/>
</dbReference>
<dbReference type="SUPFAM" id="SSF56784">
    <property type="entry name" value="HAD-like"/>
    <property type="match status" value="1"/>
</dbReference>
<comment type="catalytic activity">
    <reaction evidence="15">
        <text>Cd(2+)(in) + ATP + H2O = Cd(2+)(out) + ADP + phosphate + H(+)</text>
        <dbReference type="Rhea" id="RHEA:12132"/>
        <dbReference type="ChEBI" id="CHEBI:15377"/>
        <dbReference type="ChEBI" id="CHEBI:15378"/>
        <dbReference type="ChEBI" id="CHEBI:30616"/>
        <dbReference type="ChEBI" id="CHEBI:43474"/>
        <dbReference type="ChEBI" id="CHEBI:48775"/>
        <dbReference type="ChEBI" id="CHEBI:456216"/>
        <dbReference type="EC" id="7.2.2.21"/>
    </reaction>
</comment>
<dbReference type="EMBL" id="SVBY01000105">
    <property type="protein sequence ID" value="MBE6093588.1"/>
    <property type="molecule type" value="Genomic_DNA"/>
</dbReference>
<keyword evidence="8" id="KW-0187">Copper transport</keyword>
<evidence type="ECO:0000256" key="10">
    <source>
        <dbReference type="ARBA" id="ARBA00022967"/>
    </source>
</evidence>
<dbReference type="InterPro" id="IPR059000">
    <property type="entry name" value="ATPase_P-type_domA"/>
</dbReference>
<dbReference type="EC" id="7.2.2.21" evidence="14"/>
<evidence type="ECO:0000256" key="6">
    <source>
        <dbReference type="ARBA" id="ARBA00022723"/>
    </source>
</evidence>
<feature type="transmembrane region" description="Helical" evidence="16">
    <location>
        <begin position="262"/>
        <end position="287"/>
    </location>
</feature>
<evidence type="ECO:0000313" key="18">
    <source>
        <dbReference type="EMBL" id="MBE6093588.1"/>
    </source>
</evidence>
<evidence type="ECO:0000256" key="16">
    <source>
        <dbReference type="RuleBase" id="RU362081"/>
    </source>
</evidence>
<dbReference type="InterPro" id="IPR001757">
    <property type="entry name" value="P_typ_ATPase"/>
</dbReference>